<evidence type="ECO:0000313" key="2">
    <source>
        <dbReference type="EMBL" id="GLW72142.1"/>
    </source>
</evidence>
<organism evidence="2 3">
    <name type="scientific">Kitasatospora phosalacinea</name>
    <dbReference type="NCBI Taxonomy" id="2065"/>
    <lineage>
        <taxon>Bacteria</taxon>
        <taxon>Bacillati</taxon>
        <taxon>Actinomycetota</taxon>
        <taxon>Actinomycetes</taxon>
        <taxon>Kitasatosporales</taxon>
        <taxon>Streptomycetaceae</taxon>
        <taxon>Kitasatospora</taxon>
    </lineage>
</organism>
<evidence type="ECO:0000313" key="3">
    <source>
        <dbReference type="Proteomes" id="UP001165041"/>
    </source>
</evidence>
<sequence>MSSEPANGPGTHFWATLLLQVHSWTRVPLPLQVHIWALVPSAVPALLMSRHMFLPSAPRTPETSAARVGATRLAVGVQLASKVSRKEPIAPVMSLRTHRVGVPPTEVAPLPVPAVTASKATGEAKSKTWVGAVNKLTGEVAVTCSGRGTAPSRISWSAPAGPGTRSCSPGP</sequence>
<name>A0A9W6Q8Q1_9ACTN</name>
<dbReference type="RefSeq" id="WP_285737865.1">
    <property type="nucleotide sequence ID" value="NZ_BSSA01000015.1"/>
</dbReference>
<dbReference type="Proteomes" id="UP001165041">
    <property type="component" value="Unassembled WGS sequence"/>
</dbReference>
<dbReference type="AlphaFoldDB" id="A0A9W6Q8Q1"/>
<proteinExistence type="predicted"/>
<protein>
    <submittedName>
        <fullName evidence="2">Uncharacterized protein</fullName>
    </submittedName>
</protein>
<accession>A0A9W6Q8Q1</accession>
<gene>
    <name evidence="2" type="ORF">Kpho02_44410</name>
</gene>
<comment type="caution">
    <text evidence="2">The sequence shown here is derived from an EMBL/GenBank/DDBJ whole genome shotgun (WGS) entry which is preliminary data.</text>
</comment>
<reference evidence="2" key="1">
    <citation type="submission" date="2023-02" db="EMBL/GenBank/DDBJ databases">
        <title>Kitasatospora phosalacinea NBRC 14627.</title>
        <authorList>
            <person name="Ichikawa N."/>
            <person name="Sato H."/>
            <person name="Tonouchi N."/>
        </authorList>
    </citation>
    <scope>NUCLEOTIDE SEQUENCE</scope>
    <source>
        <strain evidence="2">NBRC 14627</strain>
    </source>
</reference>
<evidence type="ECO:0000256" key="1">
    <source>
        <dbReference type="SAM" id="MobiDB-lite"/>
    </source>
</evidence>
<dbReference type="EMBL" id="BSSA01000015">
    <property type="protein sequence ID" value="GLW72142.1"/>
    <property type="molecule type" value="Genomic_DNA"/>
</dbReference>
<feature type="region of interest" description="Disordered" evidence="1">
    <location>
        <begin position="147"/>
        <end position="171"/>
    </location>
</feature>